<gene>
    <name evidence="1" type="ORF">TorRG33x02_096030</name>
</gene>
<evidence type="ECO:0000313" key="1">
    <source>
        <dbReference type="EMBL" id="PON94568.1"/>
    </source>
</evidence>
<reference evidence="2" key="1">
    <citation type="submission" date="2016-06" db="EMBL/GenBank/DDBJ databases">
        <title>Parallel loss of symbiosis genes in relatives of nitrogen-fixing non-legume Parasponia.</title>
        <authorList>
            <person name="Van Velzen R."/>
            <person name="Holmer R."/>
            <person name="Bu F."/>
            <person name="Rutten L."/>
            <person name="Van Zeijl A."/>
            <person name="Liu W."/>
            <person name="Santuari L."/>
            <person name="Cao Q."/>
            <person name="Sharma T."/>
            <person name="Shen D."/>
            <person name="Roswanjaya Y."/>
            <person name="Wardhani T."/>
            <person name="Kalhor M.S."/>
            <person name="Jansen J."/>
            <person name="Van den Hoogen J."/>
            <person name="Gungor B."/>
            <person name="Hartog M."/>
            <person name="Hontelez J."/>
            <person name="Verver J."/>
            <person name="Yang W.-C."/>
            <person name="Schijlen E."/>
            <person name="Repin R."/>
            <person name="Schilthuizen M."/>
            <person name="Schranz E."/>
            <person name="Heidstra R."/>
            <person name="Miyata K."/>
            <person name="Fedorova E."/>
            <person name="Kohlen W."/>
            <person name="Bisseling T."/>
            <person name="Smit S."/>
            <person name="Geurts R."/>
        </authorList>
    </citation>
    <scope>NUCLEOTIDE SEQUENCE [LARGE SCALE GENOMIC DNA]</scope>
    <source>
        <strain evidence="2">cv. RG33-2</strain>
    </source>
</reference>
<sequence length="75" mass="8480">SGWLSAKSSRVLRFSAPTEEELQLQSASPILISVIPYREPLSVVVFSSFDVVLVDHSCVRILWENMAIWGKWVCD</sequence>
<dbReference type="EMBL" id="JXTC01000050">
    <property type="protein sequence ID" value="PON94568.1"/>
    <property type="molecule type" value="Genomic_DNA"/>
</dbReference>
<dbReference type="OrthoDB" id="10380611at2759"/>
<dbReference type="Proteomes" id="UP000237000">
    <property type="component" value="Unassembled WGS sequence"/>
</dbReference>
<name>A0A2P5F9V7_TREOI</name>
<comment type="caution">
    <text evidence="1">The sequence shown here is derived from an EMBL/GenBank/DDBJ whole genome shotgun (WGS) entry which is preliminary data.</text>
</comment>
<organism evidence="1 2">
    <name type="scientific">Trema orientale</name>
    <name type="common">Charcoal tree</name>
    <name type="synonym">Celtis orientalis</name>
    <dbReference type="NCBI Taxonomy" id="63057"/>
    <lineage>
        <taxon>Eukaryota</taxon>
        <taxon>Viridiplantae</taxon>
        <taxon>Streptophyta</taxon>
        <taxon>Embryophyta</taxon>
        <taxon>Tracheophyta</taxon>
        <taxon>Spermatophyta</taxon>
        <taxon>Magnoliopsida</taxon>
        <taxon>eudicotyledons</taxon>
        <taxon>Gunneridae</taxon>
        <taxon>Pentapetalae</taxon>
        <taxon>rosids</taxon>
        <taxon>fabids</taxon>
        <taxon>Rosales</taxon>
        <taxon>Cannabaceae</taxon>
        <taxon>Trema</taxon>
    </lineage>
</organism>
<dbReference type="InParanoid" id="A0A2P5F9V7"/>
<keyword evidence="2" id="KW-1185">Reference proteome</keyword>
<evidence type="ECO:0000313" key="2">
    <source>
        <dbReference type="Proteomes" id="UP000237000"/>
    </source>
</evidence>
<dbReference type="AlphaFoldDB" id="A0A2P5F9V7"/>
<protein>
    <submittedName>
        <fullName evidence="1">Uncharacterized protein</fullName>
    </submittedName>
</protein>
<feature type="non-terminal residue" evidence="1">
    <location>
        <position position="1"/>
    </location>
</feature>
<accession>A0A2P5F9V7</accession>
<proteinExistence type="predicted"/>